<evidence type="ECO:0000256" key="1">
    <source>
        <dbReference type="SAM" id="MobiDB-lite"/>
    </source>
</evidence>
<dbReference type="AlphaFoldDB" id="A0AAD6V7F6"/>
<feature type="region of interest" description="Disordered" evidence="1">
    <location>
        <begin position="200"/>
        <end position="240"/>
    </location>
</feature>
<dbReference type="Proteomes" id="UP001219525">
    <property type="component" value="Unassembled WGS sequence"/>
</dbReference>
<evidence type="ECO:0000313" key="2">
    <source>
        <dbReference type="EMBL" id="KAJ7199214.1"/>
    </source>
</evidence>
<accession>A0AAD6V7F6</accession>
<keyword evidence="3" id="KW-1185">Reference proteome</keyword>
<organism evidence="2 3">
    <name type="scientific">Mycena pura</name>
    <dbReference type="NCBI Taxonomy" id="153505"/>
    <lineage>
        <taxon>Eukaryota</taxon>
        <taxon>Fungi</taxon>
        <taxon>Dikarya</taxon>
        <taxon>Basidiomycota</taxon>
        <taxon>Agaricomycotina</taxon>
        <taxon>Agaricomycetes</taxon>
        <taxon>Agaricomycetidae</taxon>
        <taxon>Agaricales</taxon>
        <taxon>Marasmiineae</taxon>
        <taxon>Mycenaceae</taxon>
        <taxon>Mycena</taxon>
    </lineage>
</organism>
<dbReference type="EMBL" id="JARJCW010000069">
    <property type="protein sequence ID" value="KAJ7199214.1"/>
    <property type="molecule type" value="Genomic_DNA"/>
</dbReference>
<gene>
    <name evidence="2" type="ORF">GGX14DRAFT_401518</name>
</gene>
<reference evidence="2" key="1">
    <citation type="submission" date="2023-03" db="EMBL/GenBank/DDBJ databases">
        <title>Massive genome expansion in bonnet fungi (Mycena s.s.) driven by repeated elements and novel gene families across ecological guilds.</title>
        <authorList>
            <consortium name="Lawrence Berkeley National Laboratory"/>
            <person name="Harder C.B."/>
            <person name="Miyauchi S."/>
            <person name="Viragh M."/>
            <person name="Kuo A."/>
            <person name="Thoen E."/>
            <person name="Andreopoulos B."/>
            <person name="Lu D."/>
            <person name="Skrede I."/>
            <person name="Drula E."/>
            <person name="Henrissat B."/>
            <person name="Morin E."/>
            <person name="Kohler A."/>
            <person name="Barry K."/>
            <person name="LaButti K."/>
            <person name="Morin E."/>
            <person name="Salamov A."/>
            <person name="Lipzen A."/>
            <person name="Mereny Z."/>
            <person name="Hegedus B."/>
            <person name="Baldrian P."/>
            <person name="Stursova M."/>
            <person name="Weitz H."/>
            <person name="Taylor A."/>
            <person name="Grigoriev I.V."/>
            <person name="Nagy L.G."/>
            <person name="Martin F."/>
            <person name="Kauserud H."/>
        </authorList>
    </citation>
    <scope>NUCLEOTIDE SEQUENCE</scope>
    <source>
        <strain evidence="2">9144</strain>
    </source>
</reference>
<proteinExistence type="predicted"/>
<sequence length="265" mass="29817">MSTQLWGPNMQLDAKPDVQDNLLFKIAKSTFSKGTSQERKRERRQVSDTFAATPSSASVLGRFLAFILLYRRPLRIESFTSRSYRLPAILFPRSSLLPAPFAKTDIAPMHYYTSAHIAVTWSMRSRTCKTAQVDIFDSHLPGMKTRTEKGFRRLRSDTFLCVPILGRFLMFILLYHHCCITLPLTPAASRALPRLRVHGHEEPTADSVAARSKTRVPASLAQSTDSAQSNELNTGRSQSTVANREAQHLDCAAWISVISQRNSMF</sequence>
<evidence type="ECO:0000313" key="3">
    <source>
        <dbReference type="Proteomes" id="UP001219525"/>
    </source>
</evidence>
<protein>
    <submittedName>
        <fullName evidence="2">Uncharacterized protein</fullName>
    </submittedName>
</protein>
<comment type="caution">
    <text evidence="2">The sequence shown here is derived from an EMBL/GenBank/DDBJ whole genome shotgun (WGS) entry which is preliminary data.</text>
</comment>
<name>A0AAD6V7F6_9AGAR</name>
<feature type="compositionally biased region" description="Polar residues" evidence="1">
    <location>
        <begin position="220"/>
        <end position="240"/>
    </location>
</feature>